<evidence type="ECO:0000313" key="1">
    <source>
        <dbReference type="EMBL" id="CAE7377573.1"/>
    </source>
</evidence>
<organism evidence="1 2">
    <name type="scientific">Symbiodinium pilosum</name>
    <name type="common">Dinoflagellate</name>
    <dbReference type="NCBI Taxonomy" id="2952"/>
    <lineage>
        <taxon>Eukaryota</taxon>
        <taxon>Sar</taxon>
        <taxon>Alveolata</taxon>
        <taxon>Dinophyceae</taxon>
        <taxon>Suessiales</taxon>
        <taxon>Symbiodiniaceae</taxon>
        <taxon>Symbiodinium</taxon>
    </lineage>
</organism>
<reference evidence="1" key="1">
    <citation type="submission" date="2021-02" db="EMBL/GenBank/DDBJ databases">
        <authorList>
            <person name="Dougan E. K."/>
            <person name="Rhodes N."/>
            <person name="Thang M."/>
            <person name="Chan C."/>
        </authorList>
    </citation>
    <scope>NUCLEOTIDE SEQUENCE</scope>
</reference>
<dbReference type="InterPro" id="IPR011989">
    <property type="entry name" value="ARM-like"/>
</dbReference>
<dbReference type="EMBL" id="CAJNIZ010015769">
    <property type="protein sequence ID" value="CAE7377573.1"/>
    <property type="molecule type" value="Genomic_DNA"/>
</dbReference>
<keyword evidence="2" id="KW-1185">Reference proteome</keyword>
<gene>
    <name evidence="1" type="ORF">SPIL2461_LOCUS9177</name>
</gene>
<evidence type="ECO:0000313" key="2">
    <source>
        <dbReference type="Proteomes" id="UP000649617"/>
    </source>
</evidence>
<feature type="non-terminal residue" evidence="1">
    <location>
        <position position="310"/>
    </location>
</feature>
<sequence>FSRMLSPMLAPRVRTVPGAEIQWDEFYEEGADAPARMQPVWQGVWDWLHQSDAEATQQVESKDLKAELSELLQGRGQDAADPLRVAAAWRLAMLCRGRQPEISKVLAALDQLVALKGRSVMHVVDVLGPEAVIPLVQTEGLRTSCDAVHGLGRCLDLSEGDESHAEAHAVLEEVLKDGKDPLLRVCAAEALGCHRQEDSAWPLQRSVTEDPVGAVRATALHSLLRLLTSGVLVEVAVLEALRKTALAVKPSDPDRYVRAYAAELCHRIDIVQQLLWELPGATTASLAKSIQEAYMPPLVRWCTCGDGWHA</sequence>
<accession>A0A812Q035</accession>
<comment type="caution">
    <text evidence="1">The sequence shown here is derived from an EMBL/GenBank/DDBJ whole genome shotgun (WGS) entry which is preliminary data.</text>
</comment>
<proteinExistence type="predicted"/>
<dbReference type="SUPFAM" id="SSF48371">
    <property type="entry name" value="ARM repeat"/>
    <property type="match status" value="1"/>
</dbReference>
<name>A0A812Q035_SYMPI</name>
<dbReference type="InterPro" id="IPR016024">
    <property type="entry name" value="ARM-type_fold"/>
</dbReference>
<protein>
    <submittedName>
        <fullName evidence="1">Uncharacterized protein</fullName>
    </submittedName>
</protein>
<dbReference type="OrthoDB" id="442431at2759"/>
<dbReference type="Gene3D" id="1.25.10.10">
    <property type="entry name" value="Leucine-rich Repeat Variant"/>
    <property type="match status" value="1"/>
</dbReference>
<dbReference type="AlphaFoldDB" id="A0A812Q035"/>
<dbReference type="Proteomes" id="UP000649617">
    <property type="component" value="Unassembled WGS sequence"/>
</dbReference>